<dbReference type="InterPro" id="IPR050856">
    <property type="entry name" value="Biotin_carboxylase_complex"/>
</dbReference>
<evidence type="ECO:0000256" key="8">
    <source>
        <dbReference type="SAM" id="MobiDB-lite"/>
    </source>
</evidence>
<dbReference type="PANTHER" id="PTHR18866:SF128">
    <property type="entry name" value="UREA AMIDOLYASE"/>
    <property type="match status" value="1"/>
</dbReference>
<keyword evidence="4" id="KW-0378">Hydrolase</keyword>
<dbReference type="NCBIfam" id="TIGR02712">
    <property type="entry name" value="urea_carbox"/>
    <property type="match status" value="1"/>
</dbReference>
<evidence type="ECO:0000259" key="10">
    <source>
        <dbReference type="PROSITE" id="PS50975"/>
    </source>
</evidence>
<dbReference type="SUPFAM" id="SSF56059">
    <property type="entry name" value="Glutathione synthetase ATP-binding domain-like"/>
    <property type="match status" value="1"/>
</dbReference>
<dbReference type="SUPFAM" id="SSF160467">
    <property type="entry name" value="PH0987 N-terminal domain-like"/>
    <property type="match status" value="1"/>
</dbReference>
<dbReference type="Pfam" id="PF02682">
    <property type="entry name" value="CT_C_D"/>
    <property type="match status" value="1"/>
</dbReference>
<evidence type="ECO:0000256" key="5">
    <source>
        <dbReference type="ARBA" id="ARBA00022840"/>
    </source>
</evidence>
<dbReference type="CDD" id="cd06850">
    <property type="entry name" value="biotinyl_domain"/>
    <property type="match status" value="1"/>
</dbReference>
<feature type="domain" description="Lipoyl-binding" evidence="9">
    <location>
        <begin position="1159"/>
        <end position="1233"/>
    </location>
</feature>
<reference evidence="12 13" key="1">
    <citation type="journal article" date="2019" name="Int. J. Syst. Evol. Microbiol.">
        <title>The Global Catalogue of Microorganisms (GCM) 10K type strain sequencing project: providing services to taxonomists for standard genome sequencing and annotation.</title>
        <authorList>
            <consortium name="The Broad Institute Genomics Platform"/>
            <consortium name="The Broad Institute Genome Sequencing Center for Infectious Disease"/>
            <person name="Wu L."/>
            <person name="Ma J."/>
        </authorList>
    </citation>
    <scope>NUCLEOTIDE SEQUENCE [LARGE SCALE GENOMIC DNA]</scope>
    <source>
        <strain evidence="12 13">JCM 15503</strain>
    </source>
</reference>
<dbReference type="InterPro" id="IPR011764">
    <property type="entry name" value="Biotin_carboxylation_dom"/>
</dbReference>
<name>A0ABN1JVM2_9BURK</name>
<organism evidence="12 13">
    <name type="scientific">Ideonella azotifigens</name>
    <dbReference type="NCBI Taxonomy" id="513160"/>
    <lineage>
        <taxon>Bacteria</taxon>
        <taxon>Pseudomonadati</taxon>
        <taxon>Pseudomonadota</taxon>
        <taxon>Betaproteobacteria</taxon>
        <taxon>Burkholderiales</taxon>
        <taxon>Sphaerotilaceae</taxon>
        <taxon>Ideonella</taxon>
    </lineage>
</organism>
<dbReference type="SUPFAM" id="SSF50891">
    <property type="entry name" value="Cyclophilin-like"/>
    <property type="match status" value="2"/>
</dbReference>
<evidence type="ECO:0000256" key="1">
    <source>
        <dbReference type="ARBA" id="ARBA00001953"/>
    </source>
</evidence>
<evidence type="ECO:0000256" key="4">
    <source>
        <dbReference type="ARBA" id="ARBA00022801"/>
    </source>
</evidence>
<dbReference type="NCBIfam" id="TIGR00724">
    <property type="entry name" value="urea_amlyse_rel"/>
    <property type="match status" value="1"/>
</dbReference>
<dbReference type="Pfam" id="PF02626">
    <property type="entry name" value="CT_A_B"/>
    <property type="match status" value="1"/>
</dbReference>
<dbReference type="Gene3D" id="3.30.470.20">
    <property type="entry name" value="ATP-grasp fold, B domain"/>
    <property type="match status" value="1"/>
</dbReference>
<dbReference type="Proteomes" id="UP001500279">
    <property type="component" value="Unassembled WGS sequence"/>
</dbReference>
<dbReference type="Gene3D" id="3.30.1360.40">
    <property type="match status" value="1"/>
</dbReference>
<dbReference type="Pfam" id="PF00364">
    <property type="entry name" value="Biotin_lipoyl"/>
    <property type="match status" value="1"/>
</dbReference>
<dbReference type="PROSITE" id="PS50968">
    <property type="entry name" value="BIOTINYL_LIPOYL"/>
    <property type="match status" value="1"/>
</dbReference>
<dbReference type="PROSITE" id="PS00867">
    <property type="entry name" value="CPSASE_2"/>
    <property type="match status" value="1"/>
</dbReference>
<accession>A0ABN1JVM2</accession>
<dbReference type="InterPro" id="IPR005479">
    <property type="entry name" value="CPAse_ATP-bd"/>
</dbReference>
<feature type="domain" description="Biotin carboxylation" evidence="11">
    <location>
        <begin position="2"/>
        <end position="443"/>
    </location>
</feature>
<comment type="caution">
    <text evidence="12">The sequence shown here is derived from an EMBL/GenBank/DDBJ whole genome shotgun (WGS) entry which is preliminary data.</text>
</comment>
<dbReference type="Gene3D" id="2.40.50.100">
    <property type="match status" value="1"/>
</dbReference>
<dbReference type="SUPFAM" id="SSF51230">
    <property type="entry name" value="Single hybrid motif"/>
    <property type="match status" value="1"/>
</dbReference>
<feature type="domain" description="ATP-grasp" evidence="10">
    <location>
        <begin position="121"/>
        <end position="318"/>
    </location>
</feature>
<evidence type="ECO:0000313" key="12">
    <source>
        <dbReference type="EMBL" id="GAA0747516.1"/>
    </source>
</evidence>
<sequence length="1234" mass="132673">MSFNTVLIANRGAIACRIIRTLHALGLKAVAVYSEADADARHVAMADQAVCIGPAPAAQSYLNAERILAAARDTGAGAIHPGYGFLSENPGFAEACEAAGFAFIGPTPAQMRAFGLKHSARELALVHGVPLLPGSGLLADAAEAQREAARIGYPVMLKSTAGGGGIGMRLVRDEAELAAAWEAVSRLARANFKDAGLFLEKFVEQARHIEVQLFGDGQGKVVALGERDCSAQRRNQKVIEETPAPHLADETRQALQAAALRLGEAVHYRSAGTVEFVLDAASGAFYFLEVNTRLQVEHGVTEQVTGVDLVAWMVKLARGEAFPLVAPAPQGASIQVRLYAEDPARHFQPCAGLLTEVVWPDDVRVDGWVEAGTEVPPSYDPMLAKLIVTAATREEAVAKLAEALDATRLAGIETNLRYLRAVVASETFREGRVITATLGQFSWAPRAIEVLEAGVQTSVQDWPGRQGLWAVGVPPSGPMDSLAMRLANRLVGNASDAAALECTLAGPALRFHADAVIALTGADMGATLDGAPLAPWRSHAVRAGNVLRLGAVQGAGARAYLALRGGLDLPQYLGSRSTFTLGQFGGHGGRTLRTGDLLHIADDTSLPPTGTALKETPGRPKFPCPPGGAGRVRPGPGGAVRPPAYAQHWDIGVLYGPHGAPDFFTPADIAAFFGADWQVHYNSSRTGVRLIGPKPEWARPDGGEAGLHPSNLHDNAYAIGAIDFTGDMPVILGPDGPSLGGFVCPAVVVAAERWKLGQLRPGDTIRFRCLNAEQAAALQAAEDALVESLDAPWPQLPDGTPADQVTALHSPVLLRDPAEGELPEMVVRQAGDRYLLVEYGPQVLDLELRMRVHALMMALQARRDAGELPGIIDLTPGIRSLQVHHDPTRLSRKALLQLLLATDHALPLSGDFEVPSRTVWLPLSWDDPATKLAIEKYMQSVRPDAPWCPSNIEFIRRINGLADIEAVHRTVFDARYLVMGLGDVYLGAPVATPVDPRHRLVTTKYNPARTWTPENAVGIGGAYLCVYGMEGPGGYQFVGRTVQMWNRWRDARSGALEFEAGKPWLLRFFDQIRFYPVSEAELLQMRRDFPAGRLRLRIEEGTFRLKDHRALLVEHANEIVAHKTHQQTAFDAERERWREAGQAEYVGEPEADTPSDDGPRPLGTRAVHPQVPGSVWRVLVNEGDSVAEGDTLVIVESMKMEFAVVAPCAGQVWRVACREGGAVNAGQEVVLLAP</sequence>
<dbReference type="InterPro" id="IPR011053">
    <property type="entry name" value="Single_hybrid_motif"/>
</dbReference>
<evidence type="ECO:0000256" key="3">
    <source>
        <dbReference type="ARBA" id="ARBA00022741"/>
    </source>
</evidence>
<feature type="region of interest" description="Disordered" evidence="8">
    <location>
        <begin position="1144"/>
        <end position="1167"/>
    </location>
</feature>
<dbReference type="InterPro" id="IPR016185">
    <property type="entry name" value="PreATP-grasp_dom_sf"/>
</dbReference>
<evidence type="ECO:0000313" key="13">
    <source>
        <dbReference type="Proteomes" id="UP001500279"/>
    </source>
</evidence>
<dbReference type="SUPFAM" id="SSF52440">
    <property type="entry name" value="PreATP-grasp domain"/>
    <property type="match status" value="1"/>
</dbReference>
<gene>
    <name evidence="12" type="primary">uca</name>
    <name evidence="12" type="ORF">GCM10009107_16080</name>
</gene>
<dbReference type="Gene3D" id="2.40.100.10">
    <property type="entry name" value="Cyclophilin-like"/>
    <property type="match status" value="2"/>
</dbReference>
<dbReference type="InterPro" id="IPR011054">
    <property type="entry name" value="Rudment_hybrid_motif"/>
</dbReference>
<dbReference type="InterPro" id="IPR011761">
    <property type="entry name" value="ATP-grasp"/>
</dbReference>
<comment type="cofactor">
    <cofactor evidence="1">
        <name>biotin</name>
        <dbReference type="ChEBI" id="CHEBI:57586"/>
    </cofactor>
</comment>
<protein>
    <submittedName>
        <fullName evidence="12">Urea carboxylase</fullName>
    </submittedName>
</protein>
<dbReference type="RefSeq" id="WP_231012400.1">
    <property type="nucleotide sequence ID" value="NZ_BAAAEW010000007.1"/>
</dbReference>
<dbReference type="SUPFAM" id="SSF51246">
    <property type="entry name" value="Rudiment single hybrid motif"/>
    <property type="match status" value="1"/>
</dbReference>
<evidence type="ECO:0000256" key="6">
    <source>
        <dbReference type="ARBA" id="ARBA00023267"/>
    </source>
</evidence>
<keyword evidence="3 7" id="KW-0547">Nucleotide-binding</keyword>
<dbReference type="InterPro" id="IPR029000">
    <property type="entry name" value="Cyclophilin-like_dom_sf"/>
</dbReference>
<dbReference type="InterPro" id="IPR005482">
    <property type="entry name" value="Biotin_COase_C"/>
</dbReference>
<dbReference type="SMART" id="SM00797">
    <property type="entry name" value="AHS2"/>
    <property type="match status" value="1"/>
</dbReference>
<dbReference type="InterPro" id="IPR003833">
    <property type="entry name" value="CT_C_D"/>
</dbReference>
<keyword evidence="2" id="KW-0436">Ligase</keyword>
<dbReference type="Pfam" id="PF02786">
    <property type="entry name" value="CPSase_L_D2"/>
    <property type="match status" value="1"/>
</dbReference>
<dbReference type="PROSITE" id="PS00866">
    <property type="entry name" value="CPSASE_1"/>
    <property type="match status" value="1"/>
</dbReference>
<dbReference type="SMART" id="SM00796">
    <property type="entry name" value="AHS1"/>
    <property type="match status" value="1"/>
</dbReference>
<dbReference type="PANTHER" id="PTHR18866">
    <property type="entry name" value="CARBOXYLASE:PYRUVATE/ACETYL-COA/PROPIONYL-COA CARBOXYLASE"/>
    <property type="match status" value="1"/>
</dbReference>
<evidence type="ECO:0000256" key="7">
    <source>
        <dbReference type="PROSITE-ProRule" id="PRU00409"/>
    </source>
</evidence>
<dbReference type="EMBL" id="BAAAEW010000007">
    <property type="protein sequence ID" value="GAA0747516.1"/>
    <property type="molecule type" value="Genomic_DNA"/>
</dbReference>
<dbReference type="Pfam" id="PF02785">
    <property type="entry name" value="Biotin_carb_C"/>
    <property type="match status" value="1"/>
</dbReference>
<dbReference type="Pfam" id="PF00289">
    <property type="entry name" value="Biotin_carb_N"/>
    <property type="match status" value="1"/>
</dbReference>
<keyword evidence="6" id="KW-0092">Biotin</keyword>
<dbReference type="InterPro" id="IPR014084">
    <property type="entry name" value="Urea_COase"/>
</dbReference>
<dbReference type="InterPro" id="IPR003778">
    <property type="entry name" value="CT_A_B"/>
</dbReference>
<dbReference type="InterPro" id="IPR005481">
    <property type="entry name" value="BC-like_N"/>
</dbReference>
<dbReference type="SMART" id="SM00878">
    <property type="entry name" value="Biotin_carb_C"/>
    <property type="match status" value="1"/>
</dbReference>
<evidence type="ECO:0000259" key="11">
    <source>
        <dbReference type="PROSITE" id="PS50979"/>
    </source>
</evidence>
<evidence type="ECO:0000256" key="2">
    <source>
        <dbReference type="ARBA" id="ARBA00022598"/>
    </source>
</evidence>
<keyword evidence="13" id="KW-1185">Reference proteome</keyword>
<evidence type="ECO:0000259" key="9">
    <source>
        <dbReference type="PROSITE" id="PS50968"/>
    </source>
</evidence>
<proteinExistence type="predicted"/>
<dbReference type="PROSITE" id="PS50975">
    <property type="entry name" value="ATP_GRASP"/>
    <property type="match status" value="1"/>
</dbReference>
<dbReference type="PROSITE" id="PS50979">
    <property type="entry name" value="BC"/>
    <property type="match status" value="1"/>
</dbReference>
<dbReference type="InterPro" id="IPR000089">
    <property type="entry name" value="Biotin_lipoyl"/>
</dbReference>
<keyword evidence="5 7" id="KW-0067">ATP-binding</keyword>